<dbReference type="EMBL" id="CAMXCT030002439">
    <property type="protein sequence ID" value="CAL4785476.1"/>
    <property type="molecule type" value="Genomic_DNA"/>
</dbReference>
<feature type="region of interest" description="Disordered" evidence="1">
    <location>
        <begin position="111"/>
        <end position="200"/>
    </location>
</feature>
<dbReference type="Proteomes" id="UP001152797">
    <property type="component" value="Unassembled WGS sequence"/>
</dbReference>
<dbReference type="EMBL" id="CAMXCT010002439">
    <property type="protein sequence ID" value="CAI3998164.1"/>
    <property type="molecule type" value="Genomic_DNA"/>
</dbReference>
<evidence type="ECO:0000313" key="3">
    <source>
        <dbReference type="EMBL" id="CAL1151539.1"/>
    </source>
</evidence>
<organism evidence="2">
    <name type="scientific">Cladocopium goreaui</name>
    <dbReference type="NCBI Taxonomy" id="2562237"/>
    <lineage>
        <taxon>Eukaryota</taxon>
        <taxon>Sar</taxon>
        <taxon>Alveolata</taxon>
        <taxon>Dinophyceae</taxon>
        <taxon>Suessiales</taxon>
        <taxon>Symbiodiniaceae</taxon>
        <taxon>Cladocopium</taxon>
    </lineage>
</organism>
<reference evidence="3" key="2">
    <citation type="submission" date="2024-04" db="EMBL/GenBank/DDBJ databases">
        <authorList>
            <person name="Chen Y."/>
            <person name="Shah S."/>
            <person name="Dougan E. K."/>
            <person name="Thang M."/>
            <person name="Chan C."/>
        </authorList>
    </citation>
    <scope>NUCLEOTIDE SEQUENCE [LARGE SCALE GENOMIC DNA]</scope>
</reference>
<evidence type="ECO:0000313" key="4">
    <source>
        <dbReference type="Proteomes" id="UP001152797"/>
    </source>
</evidence>
<reference evidence="2" key="1">
    <citation type="submission" date="2022-10" db="EMBL/GenBank/DDBJ databases">
        <authorList>
            <person name="Chen Y."/>
            <person name="Dougan E. K."/>
            <person name="Chan C."/>
            <person name="Rhodes N."/>
            <person name="Thang M."/>
        </authorList>
    </citation>
    <scope>NUCLEOTIDE SEQUENCE</scope>
</reference>
<protein>
    <submittedName>
        <fullName evidence="2">Uncharacterized protein</fullName>
    </submittedName>
</protein>
<feature type="region of interest" description="Disordered" evidence="1">
    <location>
        <begin position="315"/>
        <end position="437"/>
    </location>
</feature>
<name>A0A9P1G244_9DINO</name>
<sequence>MGWKVTEKENLQCRYICKDGDGDIINKEFLVGKALHKEYLLSLILAESLLQEGLEKIFHEQSKAYYSCAQAASKLAEKGLLAELQPNKDAGFYKELLRKVSSKPKARVIPGTATTSGIDLTDEPSLFGGQETTDVQEKSKSTRKRPGATQRKEKGTTGGRAETSANVSYDDYEIISDSDSASQRCEDEEPAEPAGSKLITSLGSLGPLGQRARKRQLPAASIAPGRALLEAVSTLSTASQASTVKDIAANIAKESDEKKQPPEVEVAKRQKNTHTPMQDDKDDTGFIEPKVEPGAHPGSVSAVYDVPMVVLSDSDDEAKVGVQGSAAESALSAPMGSRPSSPTEAAVASSANIQDEESSVLMTTEGVPAAATKPAADDSQKANEEASSASAKPAPIPKPADQDSTSKPSSASAGTGAKAKAAATPPKGSSEPSSIFNASTVWLDTIPVVKRTDKKGSGAFYVTCPCHKSVKEDGKERKCKKEISVTTLQDGSKAK</sequence>
<feature type="compositionally biased region" description="Basic and acidic residues" evidence="1">
    <location>
        <begin position="253"/>
        <end position="268"/>
    </location>
</feature>
<feature type="compositionally biased region" description="Polar residues" evidence="1">
    <location>
        <begin position="338"/>
        <end position="353"/>
    </location>
</feature>
<feature type="compositionally biased region" description="Basic and acidic residues" evidence="1">
    <location>
        <begin position="375"/>
        <end position="384"/>
    </location>
</feature>
<keyword evidence="4" id="KW-1185">Reference proteome</keyword>
<gene>
    <name evidence="2" type="ORF">C1SCF055_LOCUS24485</name>
</gene>
<evidence type="ECO:0000313" key="2">
    <source>
        <dbReference type="EMBL" id="CAI3998164.1"/>
    </source>
</evidence>
<feature type="region of interest" description="Disordered" evidence="1">
    <location>
        <begin position="252"/>
        <end position="300"/>
    </location>
</feature>
<proteinExistence type="predicted"/>
<dbReference type="EMBL" id="CAMXCT020002439">
    <property type="protein sequence ID" value="CAL1151539.1"/>
    <property type="molecule type" value="Genomic_DNA"/>
</dbReference>
<feature type="compositionally biased region" description="Low complexity" evidence="1">
    <location>
        <begin position="405"/>
        <end position="430"/>
    </location>
</feature>
<dbReference type="AlphaFoldDB" id="A0A9P1G244"/>
<accession>A0A9P1G244</accession>
<evidence type="ECO:0000256" key="1">
    <source>
        <dbReference type="SAM" id="MobiDB-lite"/>
    </source>
</evidence>
<comment type="caution">
    <text evidence="2">The sequence shown here is derived from an EMBL/GenBank/DDBJ whole genome shotgun (WGS) entry which is preliminary data.</text>
</comment>